<dbReference type="EMBL" id="CP039352">
    <property type="protein sequence ID" value="QCE03786.1"/>
    <property type="molecule type" value="Genomic_DNA"/>
</dbReference>
<proteinExistence type="predicted"/>
<accession>A0A4D6MQL3</accession>
<evidence type="ECO:0000256" key="1">
    <source>
        <dbReference type="SAM" id="MobiDB-lite"/>
    </source>
</evidence>
<organism evidence="2 3">
    <name type="scientific">Vigna unguiculata</name>
    <name type="common">Cowpea</name>
    <dbReference type="NCBI Taxonomy" id="3917"/>
    <lineage>
        <taxon>Eukaryota</taxon>
        <taxon>Viridiplantae</taxon>
        <taxon>Streptophyta</taxon>
        <taxon>Embryophyta</taxon>
        <taxon>Tracheophyta</taxon>
        <taxon>Spermatophyta</taxon>
        <taxon>Magnoliopsida</taxon>
        <taxon>eudicotyledons</taxon>
        <taxon>Gunneridae</taxon>
        <taxon>Pentapetalae</taxon>
        <taxon>rosids</taxon>
        <taxon>fabids</taxon>
        <taxon>Fabales</taxon>
        <taxon>Fabaceae</taxon>
        <taxon>Papilionoideae</taxon>
        <taxon>50 kb inversion clade</taxon>
        <taxon>NPAAA clade</taxon>
        <taxon>indigoferoid/millettioid clade</taxon>
        <taxon>Phaseoleae</taxon>
        <taxon>Vigna</taxon>
    </lineage>
</organism>
<feature type="region of interest" description="Disordered" evidence="1">
    <location>
        <begin position="35"/>
        <end position="102"/>
    </location>
</feature>
<name>A0A4D6MQL3_VIGUN</name>
<protein>
    <submittedName>
        <fullName evidence="2">Uncharacterized protein</fullName>
    </submittedName>
</protein>
<feature type="compositionally biased region" description="Basic and acidic residues" evidence="1">
    <location>
        <begin position="53"/>
        <end position="68"/>
    </location>
</feature>
<dbReference type="AlphaFoldDB" id="A0A4D6MQL3"/>
<evidence type="ECO:0000313" key="2">
    <source>
        <dbReference type="EMBL" id="QCE03786.1"/>
    </source>
</evidence>
<keyword evidence="3" id="KW-1185">Reference proteome</keyword>
<dbReference type="Proteomes" id="UP000501690">
    <property type="component" value="Linkage Group LG8"/>
</dbReference>
<sequence length="102" mass="11126">MNSNFPYLGFKLANAPTRTAKVELSLGRLAAELNGRTKEKSGLLPNPDVTENTNHEREEHGLRSDLREQGLSSSSKEGDLRANPSRAFRESKGEGLTAAAFL</sequence>
<reference evidence="2 3" key="1">
    <citation type="submission" date="2019-04" db="EMBL/GenBank/DDBJ databases">
        <title>An improved genome assembly and genetic linkage map for asparagus bean, Vigna unguiculata ssp. sesquipedialis.</title>
        <authorList>
            <person name="Xia Q."/>
            <person name="Zhang R."/>
            <person name="Dong Y."/>
        </authorList>
    </citation>
    <scope>NUCLEOTIDE SEQUENCE [LARGE SCALE GENOMIC DNA]</scope>
    <source>
        <tissue evidence="2">Leaf</tissue>
    </source>
</reference>
<gene>
    <name evidence="2" type="ORF">DEO72_LG8g1812</name>
</gene>
<evidence type="ECO:0000313" key="3">
    <source>
        <dbReference type="Proteomes" id="UP000501690"/>
    </source>
</evidence>